<feature type="domain" description="Peptidase S8/S53" evidence="7">
    <location>
        <begin position="39"/>
        <end position="415"/>
    </location>
</feature>
<evidence type="ECO:0000256" key="4">
    <source>
        <dbReference type="ARBA" id="ARBA00022801"/>
    </source>
</evidence>
<protein>
    <recommendedName>
        <fullName evidence="12">Subtilisin-like protease</fullName>
    </recommendedName>
</protein>
<feature type="domain" description="Subtilisin-like protease fibronectin type-III" evidence="9">
    <location>
        <begin position="492"/>
        <end position="588"/>
    </location>
</feature>
<evidence type="ECO:0000259" key="9">
    <source>
        <dbReference type="Pfam" id="PF17766"/>
    </source>
</evidence>
<dbReference type="InterPro" id="IPR000209">
    <property type="entry name" value="Peptidase_S8/S53_dom"/>
</dbReference>
<dbReference type="Gramene" id="TRITD4Bv1G196210.1">
    <property type="protein sequence ID" value="TRITD4Bv1G196210.1"/>
    <property type="gene ID" value="TRITD4Bv1G196210"/>
</dbReference>
<dbReference type="Pfam" id="PF17766">
    <property type="entry name" value="fn3_6"/>
    <property type="match status" value="1"/>
</dbReference>
<dbReference type="SUPFAM" id="SSF52743">
    <property type="entry name" value="Subtilisin-like"/>
    <property type="match status" value="1"/>
</dbReference>
<organism evidence="10 11">
    <name type="scientific">Triticum turgidum subsp. durum</name>
    <name type="common">Durum wheat</name>
    <name type="synonym">Triticum durum</name>
    <dbReference type="NCBI Taxonomy" id="4567"/>
    <lineage>
        <taxon>Eukaryota</taxon>
        <taxon>Viridiplantae</taxon>
        <taxon>Streptophyta</taxon>
        <taxon>Embryophyta</taxon>
        <taxon>Tracheophyta</taxon>
        <taxon>Spermatophyta</taxon>
        <taxon>Magnoliopsida</taxon>
        <taxon>Liliopsida</taxon>
        <taxon>Poales</taxon>
        <taxon>Poaceae</taxon>
        <taxon>BOP clade</taxon>
        <taxon>Pooideae</taxon>
        <taxon>Triticodae</taxon>
        <taxon>Triticeae</taxon>
        <taxon>Triticinae</taxon>
        <taxon>Triticum</taxon>
    </lineage>
</organism>
<keyword evidence="2" id="KW-0645">Protease</keyword>
<comment type="caution">
    <text evidence="6">Lacks conserved residue(s) required for the propagation of feature annotation.</text>
</comment>
<dbReference type="InterPro" id="IPR045051">
    <property type="entry name" value="SBT"/>
</dbReference>
<dbReference type="Gene3D" id="2.60.40.2310">
    <property type="match status" value="1"/>
</dbReference>
<reference evidence="10 11" key="1">
    <citation type="submission" date="2017-09" db="EMBL/GenBank/DDBJ databases">
        <authorList>
            <consortium name="International Durum Wheat Genome Sequencing Consortium (IDWGSC)"/>
            <person name="Milanesi L."/>
        </authorList>
    </citation>
    <scope>NUCLEOTIDE SEQUENCE [LARGE SCALE GENOMIC DNA]</scope>
    <source>
        <strain evidence="11">cv. Svevo</strain>
    </source>
</reference>
<gene>
    <name evidence="10" type="ORF">TRITD_4Bv1G196210</name>
</gene>
<evidence type="ECO:0000313" key="10">
    <source>
        <dbReference type="EMBL" id="VAI10898.1"/>
    </source>
</evidence>
<evidence type="ECO:0000313" key="11">
    <source>
        <dbReference type="Proteomes" id="UP000324705"/>
    </source>
</evidence>
<name>A0A9R0TBP5_TRITD</name>
<evidence type="ECO:0000256" key="1">
    <source>
        <dbReference type="ARBA" id="ARBA00011073"/>
    </source>
</evidence>
<proteinExistence type="inferred from homology"/>
<dbReference type="InterPro" id="IPR041469">
    <property type="entry name" value="Subtilisin-like_FN3"/>
</dbReference>
<dbReference type="GO" id="GO:0006508">
    <property type="term" value="P:proteolysis"/>
    <property type="evidence" value="ECO:0007669"/>
    <property type="project" value="UniProtKB-KW"/>
</dbReference>
<dbReference type="AlphaFoldDB" id="A0A9R0TBP5"/>
<evidence type="ECO:0000256" key="2">
    <source>
        <dbReference type="ARBA" id="ARBA00022670"/>
    </source>
</evidence>
<dbReference type="Gene3D" id="3.50.30.30">
    <property type="match status" value="1"/>
</dbReference>
<feature type="domain" description="PA" evidence="8">
    <location>
        <begin position="210"/>
        <end position="294"/>
    </location>
</feature>
<keyword evidence="3" id="KW-0732">Signal</keyword>
<dbReference type="PRINTS" id="PR00723">
    <property type="entry name" value="SUBTILISIN"/>
</dbReference>
<dbReference type="PANTHER" id="PTHR10795">
    <property type="entry name" value="PROPROTEIN CONVERTASE SUBTILISIN/KEXIN"/>
    <property type="match status" value="1"/>
</dbReference>
<evidence type="ECO:0000256" key="6">
    <source>
        <dbReference type="PROSITE-ProRule" id="PRU01240"/>
    </source>
</evidence>
<keyword evidence="4" id="KW-0378">Hydrolase</keyword>
<keyword evidence="11" id="KW-1185">Reference proteome</keyword>
<dbReference type="Gene3D" id="3.40.50.200">
    <property type="entry name" value="Peptidase S8/S53 domain"/>
    <property type="match status" value="1"/>
</dbReference>
<evidence type="ECO:0000259" key="8">
    <source>
        <dbReference type="Pfam" id="PF02225"/>
    </source>
</evidence>
<dbReference type="InterPro" id="IPR003137">
    <property type="entry name" value="PA_domain"/>
</dbReference>
<dbReference type="InterPro" id="IPR015500">
    <property type="entry name" value="Peptidase_S8_subtilisin-rel"/>
</dbReference>
<dbReference type="EMBL" id="LT934118">
    <property type="protein sequence ID" value="VAI10898.1"/>
    <property type="molecule type" value="Genomic_DNA"/>
</dbReference>
<keyword evidence="5" id="KW-0720">Serine protease</keyword>
<evidence type="ECO:0000256" key="5">
    <source>
        <dbReference type="ARBA" id="ARBA00022825"/>
    </source>
</evidence>
<dbReference type="Proteomes" id="UP000324705">
    <property type="component" value="Chromosome 4B"/>
</dbReference>
<dbReference type="OMA" id="HMGKDGF"/>
<accession>A0A9R0TBP5</accession>
<dbReference type="Pfam" id="PF00082">
    <property type="entry name" value="Peptidase_S8"/>
    <property type="match status" value="1"/>
</dbReference>
<evidence type="ECO:0000259" key="7">
    <source>
        <dbReference type="Pfam" id="PF00082"/>
    </source>
</evidence>
<evidence type="ECO:0008006" key="12">
    <source>
        <dbReference type="Google" id="ProtNLM"/>
    </source>
</evidence>
<dbReference type="CDD" id="cd02120">
    <property type="entry name" value="PA_subtilisin_like"/>
    <property type="match status" value="1"/>
</dbReference>
<dbReference type="PROSITE" id="PS51892">
    <property type="entry name" value="SUBTILASE"/>
    <property type="match status" value="1"/>
</dbReference>
<dbReference type="Pfam" id="PF02225">
    <property type="entry name" value="PA"/>
    <property type="match status" value="1"/>
</dbReference>
<dbReference type="GO" id="GO:0004252">
    <property type="term" value="F:serine-type endopeptidase activity"/>
    <property type="evidence" value="ECO:0007669"/>
    <property type="project" value="InterPro"/>
</dbReference>
<dbReference type="InterPro" id="IPR036852">
    <property type="entry name" value="Peptidase_S8/S53_dom_sf"/>
</dbReference>
<sequence length="595" mass="62178">MPPPPKKWKGACEFKAIAGAGGCNNKVIGARAFGSAAVNDTAPPVDDAGHGTHTASTAAGNFVENADVRGNAHGTASGMAPHAHLAIYKVCSRSRCSIMDVIAGLDAAVKDGVDVISMSIDVSDGAQFNYDLVAVATYKAIERGIFVSAAAGNAGPAAGSVSNCAPWMLTVAAGTTDRAIRTTVKLGNGQEFDGESLFQPHNNSAGRPLPLVFPGASGDPDARGCSSLPDSVSGKVVLCESRGFKEHVEQGQTVKAYSGAGMILMNKPEEGYTTFANAHVLPASHVSNAAGSKITSYFKSTPNPTASITFKGTVLGISPAPTVAFFSSRGPSKASPGILKPDISGPGMNILAAWAPSEMHPEFVDDVSLAFFMESGTSMSTPHLSGIAAVIKSLHPSWSPAAIKSALMTSSDPADKAGVPVKDEQYRRASFFTMGAGYVNPSRAVDPGLVYDLSPNDYIPYLCGLGYGDDGVKEIVHRRVDCAKLKPITEAELNYPSLVVKLLSQPITVRRTVKNVGKANSVYTAVVDMPKEVSVTVRPPMLRFSKVNERQSFTVTVRWAGTQPAVAGAEGNLKWVSPEHVVRSPIVVPPAKVVV</sequence>
<dbReference type="FunFam" id="2.60.40.2310:FF:000001">
    <property type="entry name" value="Subtilisin-like protease SBT1.5"/>
    <property type="match status" value="1"/>
</dbReference>
<comment type="similarity">
    <text evidence="1 6">Belongs to the peptidase S8 family.</text>
</comment>
<evidence type="ECO:0000256" key="3">
    <source>
        <dbReference type="ARBA" id="ARBA00022729"/>
    </source>
</evidence>